<gene>
    <name evidence="1" type="ORF">GBAR_LOCUS24278</name>
</gene>
<feature type="non-terminal residue" evidence="1">
    <location>
        <position position="1"/>
    </location>
</feature>
<dbReference type="EMBL" id="CASHTH010003353">
    <property type="protein sequence ID" value="CAI8043764.1"/>
    <property type="molecule type" value="Genomic_DNA"/>
</dbReference>
<proteinExistence type="predicted"/>
<keyword evidence="2" id="KW-1185">Reference proteome</keyword>
<comment type="caution">
    <text evidence="1">The sequence shown here is derived from an EMBL/GenBank/DDBJ whole genome shotgun (WGS) entry which is preliminary data.</text>
</comment>
<organism evidence="1 2">
    <name type="scientific">Geodia barretti</name>
    <name type="common">Barrett's horny sponge</name>
    <dbReference type="NCBI Taxonomy" id="519541"/>
    <lineage>
        <taxon>Eukaryota</taxon>
        <taxon>Metazoa</taxon>
        <taxon>Porifera</taxon>
        <taxon>Demospongiae</taxon>
        <taxon>Heteroscleromorpha</taxon>
        <taxon>Tetractinellida</taxon>
        <taxon>Astrophorina</taxon>
        <taxon>Geodiidae</taxon>
        <taxon>Geodia</taxon>
    </lineage>
</organism>
<dbReference type="AlphaFoldDB" id="A0AA35X4D7"/>
<accession>A0AA35X4D7</accession>
<name>A0AA35X4D7_GEOBA</name>
<dbReference type="Proteomes" id="UP001174909">
    <property type="component" value="Unassembled WGS sequence"/>
</dbReference>
<sequence length="103" mass="11832">FVVFISYLQVDRPELHDIEPLHIPGVELKRLSEANSPKGGKMLKLKYEAGLVVCLLMTNYMYYSFTENEDKKFLRKCEHNGTFVCDVSLPKFVRGIGKDNNGF</sequence>
<evidence type="ECO:0000313" key="2">
    <source>
        <dbReference type="Proteomes" id="UP001174909"/>
    </source>
</evidence>
<protein>
    <submittedName>
        <fullName evidence="1">Uncharacterized protein</fullName>
    </submittedName>
</protein>
<reference evidence="1" key="1">
    <citation type="submission" date="2023-03" db="EMBL/GenBank/DDBJ databases">
        <authorList>
            <person name="Steffen K."/>
            <person name="Cardenas P."/>
        </authorList>
    </citation>
    <scope>NUCLEOTIDE SEQUENCE</scope>
</reference>
<evidence type="ECO:0000313" key="1">
    <source>
        <dbReference type="EMBL" id="CAI8043764.1"/>
    </source>
</evidence>
<feature type="non-terminal residue" evidence="1">
    <location>
        <position position="103"/>
    </location>
</feature>